<name>A0AB34JYI4_PRYPA</name>
<dbReference type="Pfam" id="PF13202">
    <property type="entry name" value="EF-hand_5"/>
    <property type="match status" value="1"/>
</dbReference>
<dbReference type="SUPFAM" id="SSF47473">
    <property type="entry name" value="EF-hand"/>
    <property type="match status" value="2"/>
</dbReference>
<dbReference type="InterPro" id="IPR002048">
    <property type="entry name" value="EF_hand_dom"/>
</dbReference>
<feature type="domain" description="CAP-Gly" evidence="9">
    <location>
        <begin position="26"/>
        <end position="68"/>
    </location>
</feature>
<evidence type="ECO:0000256" key="1">
    <source>
        <dbReference type="ARBA" id="ARBA00001936"/>
    </source>
</evidence>
<sequence>MALQPLPNVGDQVLVHRLPARVCFVGRTGFADGIWIGVELVDAVGRNDGSVRGTRYFTCKPQHGLFVQPSHVKPAQSGPQVDDDQTALPTNHVQQWSALEKTLEAEALQAGYEGERVLKHIARLNDVRSPSFQRTNRGGAGAPRIGRTPSADKRNAGKTRANIVIRRQRSHVNVANLARTLPHMELPREYVLGGGPDFQGERPSLSEMEALHNYIKQTVGKAEPHSLEPVVPHKILLWLLLKTKDYLLREVGDNALADIQVDEGRIVLVGDTHGQLNDFLWILRAHGRPALDNIYLINGDVADRGTYAVEIFCLIFGYMLATPGSVYMNRGNHESLDMNIRGFNEGGGFAQEVHTKYDGNAFYLLQDVFNLMPLASRINKEALAIHGGLCRTNNATLEEINNVARVRPVPVCVDDPDDTLFFDCVWADPQEQDGFGRSEARGSCCVTFGPDVTRRFCEVNRLRMIIRSHEVPKSMSGVQVQHDGRLITIFSASNYCGRIGNTGGTMLISPQLDYQLMEHWAPSVAELLELDESEQDADAQGEDSMGMPSTEEPEDMQRRFSREAGRLMSADLVTKMKDLICSHKPQLLSIFEEEDPQKQGVVSFDTWVECVRKVLSPLLPWDEYSTELVNLEGDSTVDYRAFLSRYTVDPGRDGWNARLLGELHATLCKSNLDDTLSFFDQDQDGVVTVDELERVLASFSLGESSSELKRLSKRLLRGQDQLQTSELLESFQLEYRESTEGKAPRRPPSWAAPLLDTVSRQCAMRQRGSLELFQSFDTDGDGFISAAEFQEAMLQLGGYDSPSTSPEQRARVKEMLRDLADWVDRDGNGTINYLEFMSAFQLVGKQASSDDSASQAAITALNQIVESLCTFFYRHRWTLKHAFEYFDADGDGVVSPDEFSTAVKALAQMATEDGSVTLEVSDEAVDRLVASIDMDGDGFIDYDEFLHALQARDMHTDAP</sequence>
<dbReference type="InterPro" id="IPR006186">
    <property type="entry name" value="Ser/Thr-sp_prot-phosphatase"/>
</dbReference>
<keyword evidence="5" id="KW-0464">Manganese</keyword>
<dbReference type="Pfam" id="PF01302">
    <property type="entry name" value="CAP_GLY"/>
    <property type="match status" value="1"/>
</dbReference>
<feature type="region of interest" description="Disordered" evidence="7">
    <location>
        <begin position="130"/>
        <end position="156"/>
    </location>
</feature>
<proteinExistence type="inferred from homology"/>
<feature type="domain" description="EF-hand" evidence="8">
    <location>
        <begin position="920"/>
        <end position="955"/>
    </location>
</feature>
<dbReference type="InterPro" id="IPR051134">
    <property type="entry name" value="PPP_phosphatase"/>
</dbReference>
<keyword evidence="4" id="KW-0106">Calcium</keyword>
<reference evidence="10 11" key="1">
    <citation type="journal article" date="2024" name="Science">
        <title>Giant polyketide synthase enzymes in the biosynthesis of giant marine polyether toxins.</title>
        <authorList>
            <person name="Fallon T.R."/>
            <person name="Shende V.V."/>
            <person name="Wierzbicki I.H."/>
            <person name="Pendleton A.L."/>
            <person name="Watervoot N.F."/>
            <person name="Auber R.P."/>
            <person name="Gonzalez D.J."/>
            <person name="Wisecaver J.H."/>
            <person name="Moore B.S."/>
        </authorList>
    </citation>
    <scope>NUCLEOTIDE SEQUENCE [LARGE SCALE GENOMIC DNA]</scope>
    <source>
        <strain evidence="10 11">12B1</strain>
    </source>
</reference>
<dbReference type="CDD" id="cd00051">
    <property type="entry name" value="EFh"/>
    <property type="match status" value="2"/>
</dbReference>
<dbReference type="Proteomes" id="UP001515480">
    <property type="component" value="Unassembled WGS sequence"/>
</dbReference>
<comment type="catalytic activity">
    <reaction evidence="6">
        <text>O-phospho-L-threonyl-[protein] + H2O = L-threonyl-[protein] + phosphate</text>
        <dbReference type="Rhea" id="RHEA:47004"/>
        <dbReference type="Rhea" id="RHEA-COMP:11060"/>
        <dbReference type="Rhea" id="RHEA-COMP:11605"/>
        <dbReference type="ChEBI" id="CHEBI:15377"/>
        <dbReference type="ChEBI" id="CHEBI:30013"/>
        <dbReference type="ChEBI" id="CHEBI:43474"/>
        <dbReference type="ChEBI" id="CHEBI:61977"/>
        <dbReference type="EC" id="3.1.3.16"/>
    </reaction>
</comment>
<dbReference type="SUPFAM" id="SSF74924">
    <property type="entry name" value="Cap-Gly domain"/>
    <property type="match status" value="1"/>
</dbReference>
<keyword evidence="6" id="KW-0378">Hydrolase</keyword>
<dbReference type="SMART" id="SM00156">
    <property type="entry name" value="PP2Ac"/>
    <property type="match status" value="1"/>
</dbReference>
<dbReference type="InterPro" id="IPR011992">
    <property type="entry name" value="EF-hand-dom_pair"/>
</dbReference>
<feature type="domain" description="EF-hand" evidence="8">
    <location>
        <begin position="764"/>
        <end position="799"/>
    </location>
</feature>
<evidence type="ECO:0000256" key="5">
    <source>
        <dbReference type="ARBA" id="ARBA00023211"/>
    </source>
</evidence>
<comment type="caution">
    <text evidence="10">The sequence shown here is derived from an EMBL/GenBank/DDBJ whole genome shotgun (WGS) entry which is preliminary data.</text>
</comment>
<dbReference type="EC" id="3.1.3.16" evidence="6"/>
<dbReference type="PROSITE" id="PS50222">
    <property type="entry name" value="EF_HAND_2"/>
    <property type="match status" value="5"/>
</dbReference>
<feature type="region of interest" description="Disordered" evidence="7">
    <location>
        <begin position="532"/>
        <end position="557"/>
    </location>
</feature>
<evidence type="ECO:0000256" key="6">
    <source>
        <dbReference type="RuleBase" id="RU004273"/>
    </source>
</evidence>
<evidence type="ECO:0000256" key="3">
    <source>
        <dbReference type="ARBA" id="ARBA00022723"/>
    </source>
</evidence>
<feature type="compositionally biased region" description="Acidic residues" evidence="7">
    <location>
        <begin position="532"/>
        <end position="541"/>
    </location>
</feature>
<dbReference type="PROSITE" id="PS00125">
    <property type="entry name" value="SER_THR_PHOSPHATASE"/>
    <property type="match status" value="1"/>
</dbReference>
<organism evidence="10 11">
    <name type="scientific">Prymnesium parvum</name>
    <name type="common">Toxic golden alga</name>
    <dbReference type="NCBI Taxonomy" id="97485"/>
    <lineage>
        <taxon>Eukaryota</taxon>
        <taxon>Haptista</taxon>
        <taxon>Haptophyta</taxon>
        <taxon>Prymnesiophyceae</taxon>
        <taxon>Prymnesiales</taxon>
        <taxon>Prymnesiaceae</taxon>
        <taxon>Prymnesium</taxon>
    </lineage>
</organism>
<evidence type="ECO:0000256" key="2">
    <source>
        <dbReference type="ARBA" id="ARBA00008294"/>
    </source>
</evidence>
<dbReference type="InterPro" id="IPR000938">
    <property type="entry name" value="CAP-Gly_domain"/>
</dbReference>
<accession>A0AB34JYI4</accession>
<dbReference type="EMBL" id="JBGBPQ010000003">
    <property type="protein sequence ID" value="KAL1527253.1"/>
    <property type="molecule type" value="Genomic_DNA"/>
</dbReference>
<comment type="cofactor">
    <cofactor evidence="1">
        <name>Mn(2+)</name>
        <dbReference type="ChEBI" id="CHEBI:29035"/>
    </cofactor>
</comment>
<evidence type="ECO:0000259" key="9">
    <source>
        <dbReference type="PROSITE" id="PS50245"/>
    </source>
</evidence>
<dbReference type="InterPro" id="IPR036859">
    <property type="entry name" value="CAP-Gly_dom_sf"/>
</dbReference>
<dbReference type="PROSITE" id="PS00018">
    <property type="entry name" value="EF_HAND_1"/>
    <property type="match status" value="5"/>
</dbReference>
<dbReference type="InterPro" id="IPR029052">
    <property type="entry name" value="Metallo-depent_PP-like"/>
</dbReference>
<dbReference type="AlphaFoldDB" id="A0AB34JYI4"/>
<dbReference type="GO" id="GO:0004722">
    <property type="term" value="F:protein serine/threonine phosphatase activity"/>
    <property type="evidence" value="ECO:0007669"/>
    <property type="project" value="UniProtKB-EC"/>
</dbReference>
<dbReference type="InterPro" id="IPR018247">
    <property type="entry name" value="EF_Hand_1_Ca_BS"/>
</dbReference>
<keyword evidence="11" id="KW-1185">Reference proteome</keyword>
<dbReference type="GO" id="GO:0005509">
    <property type="term" value="F:calcium ion binding"/>
    <property type="evidence" value="ECO:0007669"/>
    <property type="project" value="InterPro"/>
</dbReference>
<dbReference type="Pfam" id="PF00149">
    <property type="entry name" value="Metallophos"/>
    <property type="match status" value="1"/>
</dbReference>
<evidence type="ECO:0000256" key="7">
    <source>
        <dbReference type="SAM" id="MobiDB-lite"/>
    </source>
</evidence>
<dbReference type="Gene3D" id="1.10.238.10">
    <property type="entry name" value="EF-hand"/>
    <property type="match status" value="3"/>
</dbReference>
<feature type="domain" description="EF-hand" evidence="8">
    <location>
        <begin position="667"/>
        <end position="702"/>
    </location>
</feature>
<dbReference type="SMART" id="SM00054">
    <property type="entry name" value="EFh"/>
    <property type="match status" value="6"/>
</dbReference>
<dbReference type="PRINTS" id="PR00114">
    <property type="entry name" value="STPHPHTASE"/>
</dbReference>
<feature type="domain" description="EF-hand" evidence="8">
    <location>
        <begin position="811"/>
        <end position="846"/>
    </location>
</feature>
<dbReference type="PROSITE" id="PS50245">
    <property type="entry name" value="CAP_GLY_2"/>
    <property type="match status" value="1"/>
</dbReference>
<protein>
    <recommendedName>
        <fullName evidence="6">Serine/threonine-protein phosphatase</fullName>
        <ecNumber evidence="6">3.1.3.16</ecNumber>
    </recommendedName>
</protein>
<dbReference type="PANTHER" id="PTHR45668:SF5">
    <property type="entry name" value="SERINE_THREONINE-PROTEIN PHOSPHATASE 5"/>
    <property type="match status" value="1"/>
</dbReference>
<keyword evidence="3" id="KW-0479">Metal-binding</keyword>
<dbReference type="InterPro" id="IPR004843">
    <property type="entry name" value="Calcineurin-like_PHP"/>
</dbReference>
<evidence type="ECO:0000256" key="4">
    <source>
        <dbReference type="ARBA" id="ARBA00022837"/>
    </source>
</evidence>
<dbReference type="SUPFAM" id="SSF56300">
    <property type="entry name" value="Metallo-dependent phosphatases"/>
    <property type="match status" value="1"/>
</dbReference>
<dbReference type="Pfam" id="PF13499">
    <property type="entry name" value="EF-hand_7"/>
    <property type="match status" value="2"/>
</dbReference>
<dbReference type="SMART" id="SM01052">
    <property type="entry name" value="CAP_GLY"/>
    <property type="match status" value="1"/>
</dbReference>
<dbReference type="Gene3D" id="3.60.21.10">
    <property type="match status" value="1"/>
</dbReference>
<dbReference type="PANTHER" id="PTHR45668">
    <property type="entry name" value="SERINE/THREONINE-PROTEIN PHOSPHATASE 5-RELATED"/>
    <property type="match status" value="1"/>
</dbReference>
<comment type="similarity">
    <text evidence="2 6">Belongs to the PPP phosphatase family.</text>
</comment>
<gene>
    <name evidence="10" type="ORF">AB1Y20_015929</name>
</gene>
<feature type="domain" description="EF-hand" evidence="8">
    <location>
        <begin position="879"/>
        <end position="909"/>
    </location>
</feature>
<dbReference type="Gene3D" id="2.30.30.190">
    <property type="entry name" value="CAP Gly-rich-like domain"/>
    <property type="match status" value="1"/>
</dbReference>
<evidence type="ECO:0000313" key="11">
    <source>
        <dbReference type="Proteomes" id="UP001515480"/>
    </source>
</evidence>
<evidence type="ECO:0000259" key="8">
    <source>
        <dbReference type="PROSITE" id="PS50222"/>
    </source>
</evidence>
<evidence type="ECO:0000313" key="10">
    <source>
        <dbReference type="EMBL" id="KAL1527253.1"/>
    </source>
</evidence>